<dbReference type="EMBL" id="RCZD01000008">
    <property type="protein sequence ID" value="TPG59928.1"/>
    <property type="molecule type" value="Genomic_DNA"/>
</dbReference>
<sequence>MKMSQIHAAIQAALVITVTPNSSGELASRDMVYLDALAAQLGKKLNEAIGIIYNKAQLQWENSKFDANYWVVTLSSFVFNEDKISVQLLFLDGTRGYLLEGYRLFRNGNKLISQQVHVHDRDSLISHIVTDLKAAGTPSSATGFDLNHRLMMVLVCNKKDLFTNISKVGIPNSKTVTIYPYKIPSQPHGWNSRKDPTRGYGGFATSFPILQKFASDKELQHYIDAQMITFRSLRSCQDSDATGHWKSFEWAVYDLDSKEIVCRDDIAKRAMQTMIKDYPALVN</sequence>
<organism evidence="1 2">
    <name type="scientific">Ewingella americana</name>
    <dbReference type="NCBI Taxonomy" id="41202"/>
    <lineage>
        <taxon>Bacteria</taxon>
        <taxon>Pseudomonadati</taxon>
        <taxon>Pseudomonadota</taxon>
        <taxon>Gammaproteobacteria</taxon>
        <taxon>Enterobacterales</taxon>
        <taxon>Yersiniaceae</taxon>
        <taxon>Ewingella</taxon>
    </lineage>
</organism>
<dbReference type="RefSeq" id="WP_140473655.1">
    <property type="nucleotide sequence ID" value="NZ_RCZD01000008.1"/>
</dbReference>
<dbReference type="AlphaFoldDB" id="A0A502GEG2"/>
<gene>
    <name evidence="1" type="ORF">EAH77_15285</name>
</gene>
<proteinExistence type="predicted"/>
<keyword evidence="2" id="KW-1185">Reference proteome</keyword>
<evidence type="ECO:0000313" key="2">
    <source>
        <dbReference type="Proteomes" id="UP000317663"/>
    </source>
</evidence>
<protein>
    <submittedName>
        <fullName evidence="1">Uncharacterized protein</fullName>
    </submittedName>
</protein>
<comment type="caution">
    <text evidence="1">The sequence shown here is derived from an EMBL/GenBank/DDBJ whole genome shotgun (WGS) entry which is preliminary data.</text>
</comment>
<accession>A0A502GEG2</accession>
<reference evidence="1 2" key="1">
    <citation type="journal article" date="2019" name="Environ. Microbiol.">
        <title>Species interactions and distinct microbial communities in high Arctic permafrost affected cryosols are associated with the CH4 and CO2 gas fluxes.</title>
        <authorList>
            <person name="Altshuler I."/>
            <person name="Hamel J."/>
            <person name="Turney S."/>
            <person name="Magnuson E."/>
            <person name="Levesque R."/>
            <person name="Greer C."/>
            <person name="Whyte L.G."/>
        </authorList>
    </citation>
    <scope>NUCLEOTIDE SEQUENCE [LARGE SCALE GENOMIC DNA]</scope>
    <source>
        <strain evidence="1 2">E4</strain>
    </source>
</reference>
<name>A0A502GEG2_9GAMM</name>
<evidence type="ECO:0000313" key="1">
    <source>
        <dbReference type="EMBL" id="TPG59928.1"/>
    </source>
</evidence>
<dbReference type="Proteomes" id="UP000317663">
    <property type="component" value="Unassembled WGS sequence"/>
</dbReference>